<evidence type="ECO:0000256" key="2">
    <source>
        <dbReference type="SAM" id="Phobius"/>
    </source>
</evidence>
<gene>
    <name evidence="4" type="ORF">SAMN06265360_14011</name>
</gene>
<proteinExistence type="predicted"/>
<sequence>MNAVRVSRPLVRQLITVFAAVAVFAGGSLFFWNQVGGPMPDIVHDDPYRVSFQSADVENLKEGSDVEIAGVVVGQVADVTLAGDSARVTLNLSAEAAPVHKGVTVRVGLKSIVSQSYVEVIDGDGAAIADGAALPASAVKPSVDINDLLSTLDPETRDALRGTVRSLGTATDGTSEDLSKLMTGLGKLGREGHTALDAIAAQSDDLKALTREATTLLEALDTGRGQIADVVQDARTLTDATAGQRSALEDTVRRMPELLASANTATGKLGELSGSLAPVAADLETAAPDLSTALSQLPAVTNDLRGLLPALDGTLDTAPATLKRVPTFGHDLRQLIPDAEMTLRDVNPMLAYLKPYGRDVGAMFASFGAALDLQLDNGIRPLRMAPIFNSNAIRGNPLSTKADPLTWTNPYPAPGQVGNPQPYRGEYPRVERAPK</sequence>
<dbReference type="InterPro" id="IPR003399">
    <property type="entry name" value="Mce/MlaD"/>
</dbReference>
<organism evidence="4 5">
    <name type="scientific">Haloechinothrix alba</name>
    <dbReference type="NCBI Taxonomy" id="664784"/>
    <lineage>
        <taxon>Bacteria</taxon>
        <taxon>Bacillati</taxon>
        <taxon>Actinomycetota</taxon>
        <taxon>Actinomycetes</taxon>
        <taxon>Pseudonocardiales</taxon>
        <taxon>Pseudonocardiaceae</taxon>
        <taxon>Haloechinothrix</taxon>
    </lineage>
</organism>
<dbReference type="PANTHER" id="PTHR33371:SF4">
    <property type="entry name" value="INTERMEMBRANE PHOSPHOLIPID TRANSPORT SYSTEM BINDING PROTEIN MLAD"/>
    <property type="match status" value="1"/>
</dbReference>
<keyword evidence="5" id="KW-1185">Reference proteome</keyword>
<dbReference type="EMBL" id="FZNW01000040">
    <property type="protein sequence ID" value="SNR94708.1"/>
    <property type="molecule type" value="Genomic_DNA"/>
</dbReference>
<dbReference type="OrthoDB" id="4510799at2"/>
<keyword evidence="2" id="KW-0472">Membrane</keyword>
<keyword evidence="2" id="KW-1133">Transmembrane helix</keyword>
<dbReference type="InterPro" id="IPR052336">
    <property type="entry name" value="MlaD_Phospholipid_Transporter"/>
</dbReference>
<reference evidence="4 5" key="1">
    <citation type="submission" date="2017-06" db="EMBL/GenBank/DDBJ databases">
        <authorList>
            <person name="Kim H.J."/>
            <person name="Triplett B.A."/>
        </authorList>
    </citation>
    <scope>NUCLEOTIDE SEQUENCE [LARGE SCALE GENOMIC DNA]</scope>
    <source>
        <strain evidence="4 5">DSM 45207</strain>
    </source>
</reference>
<evidence type="ECO:0000259" key="3">
    <source>
        <dbReference type="Pfam" id="PF02470"/>
    </source>
</evidence>
<dbReference type="PANTHER" id="PTHR33371">
    <property type="entry name" value="INTERMEMBRANE PHOSPHOLIPID TRANSPORT SYSTEM BINDING PROTEIN MLAD-RELATED"/>
    <property type="match status" value="1"/>
</dbReference>
<feature type="domain" description="Mce/MlaD" evidence="3">
    <location>
        <begin position="47"/>
        <end position="123"/>
    </location>
</feature>
<evidence type="ECO:0000313" key="4">
    <source>
        <dbReference type="EMBL" id="SNR94708.1"/>
    </source>
</evidence>
<feature type="region of interest" description="Disordered" evidence="1">
    <location>
        <begin position="409"/>
        <end position="435"/>
    </location>
</feature>
<accession>A0A239AI65</accession>
<dbReference type="Proteomes" id="UP000198348">
    <property type="component" value="Unassembled WGS sequence"/>
</dbReference>
<keyword evidence="2" id="KW-0812">Transmembrane</keyword>
<dbReference type="GO" id="GO:0005543">
    <property type="term" value="F:phospholipid binding"/>
    <property type="evidence" value="ECO:0007669"/>
    <property type="project" value="TreeGrafter"/>
</dbReference>
<name>A0A239AI65_9PSEU</name>
<dbReference type="GO" id="GO:0005548">
    <property type="term" value="F:phospholipid transporter activity"/>
    <property type="evidence" value="ECO:0007669"/>
    <property type="project" value="TreeGrafter"/>
</dbReference>
<feature type="transmembrane region" description="Helical" evidence="2">
    <location>
        <begin position="12"/>
        <end position="32"/>
    </location>
</feature>
<protein>
    <submittedName>
        <fullName evidence="4">Phospholipid/cholesterol/gamma-HCH transport system substrate-binding protein</fullName>
    </submittedName>
</protein>
<dbReference type="AlphaFoldDB" id="A0A239AI65"/>
<dbReference type="RefSeq" id="WP_089303466.1">
    <property type="nucleotide sequence ID" value="NZ_FZNW01000040.1"/>
</dbReference>
<dbReference type="Pfam" id="PF02470">
    <property type="entry name" value="MlaD"/>
    <property type="match status" value="1"/>
</dbReference>
<feature type="compositionally biased region" description="Basic and acidic residues" evidence="1">
    <location>
        <begin position="426"/>
        <end position="435"/>
    </location>
</feature>
<evidence type="ECO:0000313" key="5">
    <source>
        <dbReference type="Proteomes" id="UP000198348"/>
    </source>
</evidence>
<evidence type="ECO:0000256" key="1">
    <source>
        <dbReference type="SAM" id="MobiDB-lite"/>
    </source>
</evidence>